<dbReference type="PANTHER" id="PTHR43471">
    <property type="entry name" value="ABC TRANSPORTER PERMEASE"/>
    <property type="match status" value="1"/>
</dbReference>
<dbReference type="RefSeq" id="WP_276235703.1">
    <property type="nucleotide sequence ID" value="NZ_CP119802.1"/>
</dbReference>
<keyword evidence="1" id="KW-0812">Transmembrane</keyword>
<proteinExistence type="predicted"/>
<protein>
    <submittedName>
        <fullName evidence="2">ABC transporter permease</fullName>
    </submittedName>
</protein>
<dbReference type="EMBL" id="JBHTAP010000001">
    <property type="protein sequence ID" value="MFC7234688.1"/>
    <property type="molecule type" value="Genomic_DNA"/>
</dbReference>
<evidence type="ECO:0000313" key="2">
    <source>
        <dbReference type="EMBL" id="MFC7234688.1"/>
    </source>
</evidence>
<gene>
    <name evidence="2" type="ORF">ACFQJ4_05065</name>
</gene>
<feature type="transmembrane region" description="Helical" evidence="1">
    <location>
        <begin position="240"/>
        <end position="266"/>
    </location>
</feature>
<keyword evidence="1" id="KW-1133">Transmembrane helix</keyword>
<feature type="transmembrane region" description="Helical" evidence="1">
    <location>
        <begin position="47"/>
        <end position="69"/>
    </location>
</feature>
<feature type="transmembrane region" description="Helical" evidence="1">
    <location>
        <begin position="135"/>
        <end position="156"/>
    </location>
</feature>
<dbReference type="GeneID" id="79266356"/>
<reference evidence="2 3" key="1">
    <citation type="journal article" date="2019" name="Int. J. Syst. Evol. Microbiol.">
        <title>The Global Catalogue of Microorganisms (GCM) 10K type strain sequencing project: providing services to taxonomists for standard genome sequencing and annotation.</title>
        <authorList>
            <consortium name="The Broad Institute Genomics Platform"/>
            <consortium name="The Broad Institute Genome Sequencing Center for Infectious Disease"/>
            <person name="Wu L."/>
            <person name="Ma J."/>
        </authorList>
    </citation>
    <scope>NUCLEOTIDE SEQUENCE [LARGE SCALE GENOMIC DNA]</scope>
    <source>
        <strain evidence="2 3">DT85</strain>
    </source>
</reference>
<dbReference type="Pfam" id="PF12679">
    <property type="entry name" value="ABC2_membrane_2"/>
    <property type="match status" value="1"/>
</dbReference>
<comment type="caution">
    <text evidence="2">The sequence shown here is derived from an EMBL/GenBank/DDBJ whole genome shotgun (WGS) entry which is preliminary data.</text>
</comment>
<organism evidence="2 3">
    <name type="scientific">Halosegnis marinus</name>
    <dbReference type="NCBI Taxonomy" id="3034023"/>
    <lineage>
        <taxon>Archaea</taxon>
        <taxon>Methanobacteriati</taxon>
        <taxon>Methanobacteriota</taxon>
        <taxon>Stenosarchaea group</taxon>
        <taxon>Halobacteria</taxon>
        <taxon>Halobacteriales</taxon>
        <taxon>Natronomonadaceae</taxon>
        <taxon>Halosegnis</taxon>
    </lineage>
</organism>
<dbReference type="PANTHER" id="PTHR43471:SF1">
    <property type="entry name" value="ABC TRANSPORTER PERMEASE PROTEIN NOSY-RELATED"/>
    <property type="match status" value="1"/>
</dbReference>
<dbReference type="AlphaFoldDB" id="A0ABD5ZN62"/>
<keyword evidence="1" id="KW-0472">Membrane</keyword>
<accession>A0ABD5ZN62</accession>
<evidence type="ECO:0000256" key="1">
    <source>
        <dbReference type="SAM" id="Phobius"/>
    </source>
</evidence>
<dbReference type="GO" id="GO:0005886">
    <property type="term" value="C:plasma membrane"/>
    <property type="evidence" value="ECO:0007669"/>
    <property type="project" value="UniProtKB-SubCell"/>
</dbReference>
<feature type="transmembrane region" description="Helical" evidence="1">
    <location>
        <begin position="168"/>
        <end position="191"/>
    </location>
</feature>
<dbReference type="Proteomes" id="UP001596398">
    <property type="component" value="Unassembled WGS sequence"/>
</dbReference>
<evidence type="ECO:0000313" key="3">
    <source>
        <dbReference type="Proteomes" id="UP001596398"/>
    </source>
</evidence>
<name>A0ABD5ZN62_9EURY</name>
<feature type="transmembrane region" description="Helical" evidence="1">
    <location>
        <begin position="101"/>
        <end position="123"/>
    </location>
</feature>
<sequence>MPWRPIARRELSDLLAGRTTKAGLAVVALVFVGGGYAAGTPGSNATVATYANLLGGVVPFVVGALGLLLGYRSVVGDRAAGRLALVLALPHSRADVLAGKLLARGGVAVGTLAVGILVGGWLVEYPFGSVDLLTLAAYLAATLALGLALFGVGTALSTLTVSPRRATVGAFVVLVAVTFWGQLRVPLLLALDYFGLTTPSGGLPEWALFLHGLEPTAVYGRVVDAFVVGVERGPYLGPDAAWYLGGTVAAVLLVAWATLPLAAGYLRFRGTDL</sequence>
<keyword evidence="3" id="KW-1185">Reference proteome</keyword>